<dbReference type="Proteomes" id="UP000184390">
    <property type="component" value="Unassembled WGS sequence"/>
</dbReference>
<evidence type="ECO:0000313" key="2">
    <source>
        <dbReference type="Proteomes" id="UP000184390"/>
    </source>
</evidence>
<accession>A0ABY1I1P7</accession>
<comment type="caution">
    <text evidence="1">The sequence shown here is derived from an EMBL/GenBank/DDBJ whole genome shotgun (WGS) entry which is preliminary data.</text>
</comment>
<proteinExistence type="predicted"/>
<evidence type="ECO:0000313" key="1">
    <source>
        <dbReference type="EMBL" id="SHI33182.1"/>
    </source>
</evidence>
<protein>
    <submittedName>
        <fullName evidence="1">Uncharacterized protein</fullName>
    </submittedName>
</protein>
<gene>
    <name evidence="1" type="ORF">SAMN05216246_101259</name>
</gene>
<dbReference type="EMBL" id="FQYL01000001">
    <property type="protein sequence ID" value="SHI33182.1"/>
    <property type="molecule type" value="Genomic_DNA"/>
</dbReference>
<sequence length="63" mass="7551">MTVRYETYTDEKLDERRAEIRRLIAEPDFQERRDSDLLLPREQALLDELEDLEFLSHDARAAS</sequence>
<reference evidence="1 2" key="1">
    <citation type="submission" date="2016-11" db="EMBL/GenBank/DDBJ databases">
        <authorList>
            <person name="Varghese N."/>
            <person name="Submissions S."/>
        </authorList>
    </citation>
    <scope>NUCLEOTIDE SEQUENCE [LARGE SCALE GENOMIC DNA]</scope>
    <source>
        <strain evidence="1 2">PA</strain>
    </source>
</reference>
<organism evidence="1 2">
    <name type="scientific">Actinomyces denticolens</name>
    <dbReference type="NCBI Taxonomy" id="52767"/>
    <lineage>
        <taxon>Bacteria</taxon>
        <taxon>Bacillati</taxon>
        <taxon>Actinomycetota</taxon>
        <taxon>Actinomycetes</taxon>
        <taxon>Actinomycetales</taxon>
        <taxon>Actinomycetaceae</taxon>
        <taxon>Actinomyces</taxon>
    </lineage>
</organism>
<dbReference type="RefSeq" id="WP_073451194.1">
    <property type="nucleotide sequence ID" value="NZ_BDIO01000003.1"/>
</dbReference>
<name>A0ABY1I1P7_9ACTO</name>
<keyword evidence="2" id="KW-1185">Reference proteome</keyword>